<keyword evidence="1" id="KW-0175">Coiled coil</keyword>
<accession>A0A6V7X224</accession>
<feature type="signal peptide" evidence="4">
    <location>
        <begin position="1"/>
        <end position="38"/>
    </location>
</feature>
<evidence type="ECO:0000313" key="5">
    <source>
        <dbReference type="EMBL" id="CAD2193047.1"/>
    </source>
</evidence>
<dbReference type="AlphaFoldDB" id="A0A6V7X224"/>
<proteinExistence type="predicted"/>
<name>A0A6V7X224_MELEN</name>
<gene>
    <name evidence="5" type="ORF">MENT_LOCUS45975</name>
</gene>
<keyword evidence="4" id="KW-0732">Signal</keyword>
<feature type="region of interest" description="Disordered" evidence="2">
    <location>
        <begin position="555"/>
        <end position="618"/>
    </location>
</feature>
<feature type="compositionally biased region" description="Polar residues" evidence="2">
    <location>
        <begin position="376"/>
        <end position="385"/>
    </location>
</feature>
<keyword evidence="3" id="KW-1133">Transmembrane helix</keyword>
<sequence length="618" mass="69573">MLFCLLHPMDHNTGPLARKSTTLCALLLVSIAALQVLAVPEQANVVEVGVAKHTLDGDSVTLNAVSKLAGKNLTYAEYKKHFPTVCNFFINETYMYVDFFARFDKYAFLIFSELLYDGKGCTVELITEKRMDMIKLTTGVYLKKAGCKLDDFEKFDSIFQHGFSNLLPFAYSRNNKEIEKLKNGPIYEGDNCEKKEECKGCMKHTFLEVSWNRDGEEICAHTHLIGEATTGLDQKKTGVEAEFNLEIRNTDSFRMEFDEYGKKLFDTKNIFCAPRGNAIPKPETWKIKKGVGDLEGKHLLVFHLLPQTASVRYKDGKHKGKLGEGRPKCDLFIRFYKSEGYVGFLQVDPQTTTTSTTTTATTTTTNPDATSPPAEKTSTSRPQQETTTKAATTTTTATKEGSKIWIWAIVFFVVFSVCLLIAAGAYRGYIIYEDQQKKKQEAEKQEAEDQLQRTYWLNAGDDDAIEDQNNKRVTADMPKLEDQFVNEIYDRMKKEDSENAAMNKKMLFELYLPALRDKGFEVVGTFNEWKKKSGLIQEKGETLKEFNAKVQKAIVNQSKAAERKKTKGDKLKKDKTPKDPASKKDSAPDKSDAAKSKQAGTTSDIPTDMMSEAKGTCQ</sequence>
<dbReference type="EMBL" id="CAJEWN010000999">
    <property type="protein sequence ID" value="CAD2193047.1"/>
    <property type="molecule type" value="Genomic_DNA"/>
</dbReference>
<feature type="region of interest" description="Disordered" evidence="2">
    <location>
        <begin position="352"/>
        <end position="394"/>
    </location>
</feature>
<protein>
    <submittedName>
        <fullName evidence="5">Uncharacterized protein</fullName>
    </submittedName>
</protein>
<organism evidence="5 6">
    <name type="scientific">Meloidogyne enterolobii</name>
    <name type="common">Root-knot nematode worm</name>
    <name type="synonym">Meloidogyne mayaguensis</name>
    <dbReference type="NCBI Taxonomy" id="390850"/>
    <lineage>
        <taxon>Eukaryota</taxon>
        <taxon>Metazoa</taxon>
        <taxon>Ecdysozoa</taxon>
        <taxon>Nematoda</taxon>
        <taxon>Chromadorea</taxon>
        <taxon>Rhabditida</taxon>
        <taxon>Tylenchina</taxon>
        <taxon>Tylenchomorpha</taxon>
        <taxon>Tylenchoidea</taxon>
        <taxon>Meloidogynidae</taxon>
        <taxon>Meloidogyninae</taxon>
        <taxon>Meloidogyne</taxon>
    </lineage>
</organism>
<feature type="chain" id="PRO_5028467285" evidence="4">
    <location>
        <begin position="39"/>
        <end position="618"/>
    </location>
</feature>
<evidence type="ECO:0000256" key="4">
    <source>
        <dbReference type="SAM" id="SignalP"/>
    </source>
</evidence>
<evidence type="ECO:0000256" key="3">
    <source>
        <dbReference type="SAM" id="Phobius"/>
    </source>
</evidence>
<evidence type="ECO:0000313" key="6">
    <source>
        <dbReference type="Proteomes" id="UP000580250"/>
    </source>
</evidence>
<evidence type="ECO:0000256" key="1">
    <source>
        <dbReference type="SAM" id="Coils"/>
    </source>
</evidence>
<feature type="compositionally biased region" description="Basic and acidic residues" evidence="2">
    <location>
        <begin position="560"/>
        <end position="595"/>
    </location>
</feature>
<keyword evidence="3" id="KW-0812">Transmembrane</keyword>
<keyword evidence="3" id="KW-0472">Membrane</keyword>
<reference evidence="5 6" key="1">
    <citation type="submission" date="2020-08" db="EMBL/GenBank/DDBJ databases">
        <authorList>
            <person name="Koutsovoulos G."/>
            <person name="Danchin GJ E."/>
        </authorList>
    </citation>
    <scope>NUCLEOTIDE SEQUENCE [LARGE SCALE GENOMIC DNA]</scope>
</reference>
<evidence type="ECO:0000256" key="2">
    <source>
        <dbReference type="SAM" id="MobiDB-lite"/>
    </source>
</evidence>
<feature type="coiled-coil region" evidence="1">
    <location>
        <begin position="430"/>
        <end position="457"/>
    </location>
</feature>
<feature type="transmembrane region" description="Helical" evidence="3">
    <location>
        <begin position="404"/>
        <end position="429"/>
    </location>
</feature>
<feature type="compositionally biased region" description="Low complexity" evidence="2">
    <location>
        <begin position="352"/>
        <end position="365"/>
    </location>
</feature>
<dbReference type="Proteomes" id="UP000580250">
    <property type="component" value="Unassembled WGS sequence"/>
</dbReference>
<comment type="caution">
    <text evidence="5">The sequence shown here is derived from an EMBL/GenBank/DDBJ whole genome shotgun (WGS) entry which is preliminary data.</text>
</comment>